<dbReference type="AlphaFoldDB" id="A0A4S8L369"/>
<dbReference type="Proteomes" id="UP000297245">
    <property type="component" value="Unassembled WGS sequence"/>
</dbReference>
<accession>A0A4S8L369</accession>
<keyword evidence="2" id="KW-1185">Reference proteome</keyword>
<name>A0A4S8L369_DENBC</name>
<sequence length="162" mass="18292">MSESTYGEPRYIKGHLVVEVSSFTVKGLSMKIIIQLMRSAINEEVLGKEAMSKLNKELRASVSKAGLQGLVYESVDSTFTVEVEALKVQADEYLLELQELWQYHLKDSNRSKRAKVVNYAEEEKSEIADWVENALGEVIIDRREASSSKRMLRGSITTSENT</sequence>
<gene>
    <name evidence="1" type="ORF">K435DRAFT_808299</name>
</gene>
<reference evidence="1 2" key="1">
    <citation type="journal article" date="2019" name="Nat. Ecol. Evol.">
        <title>Megaphylogeny resolves global patterns of mushroom evolution.</title>
        <authorList>
            <person name="Varga T."/>
            <person name="Krizsan K."/>
            <person name="Foldi C."/>
            <person name="Dima B."/>
            <person name="Sanchez-Garcia M."/>
            <person name="Sanchez-Ramirez S."/>
            <person name="Szollosi G.J."/>
            <person name="Szarkandi J.G."/>
            <person name="Papp V."/>
            <person name="Albert L."/>
            <person name="Andreopoulos W."/>
            <person name="Angelini C."/>
            <person name="Antonin V."/>
            <person name="Barry K.W."/>
            <person name="Bougher N.L."/>
            <person name="Buchanan P."/>
            <person name="Buyck B."/>
            <person name="Bense V."/>
            <person name="Catcheside P."/>
            <person name="Chovatia M."/>
            <person name="Cooper J."/>
            <person name="Damon W."/>
            <person name="Desjardin D."/>
            <person name="Finy P."/>
            <person name="Geml J."/>
            <person name="Haridas S."/>
            <person name="Hughes K."/>
            <person name="Justo A."/>
            <person name="Karasinski D."/>
            <person name="Kautmanova I."/>
            <person name="Kiss B."/>
            <person name="Kocsube S."/>
            <person name="Kotiranta H."/>
            <person name="LaButti K.M."/>
            <person name="Lechner B.E."/>
            <person name="Liimatainen K."/>
            <person name="Lipzen A."/>
            <person name="Lukacs Z."/>
            <person name="Mihaltcheva S."/>
            <person name="Morgado L.N."/>
            <person name="Niskanen T."/>
            <person name="Noordeloos M.E."/>
            <person name="Ohm R.A."/>
            <person name="Ortiz-Santana B."/>
            <person name="Ovrebo C."/>
            <person name="Racz N."/>
            <person name="Riley R."/>
            <person name="Savchenko A."/>
            <person name="Shiryaev A."/>
            <person name="Soop K."/>
            <person name="Spirin V."/>
            <person name="Szebenyi C."/>
            <person name="Tomsovsky M."/>
            <person name="Tulloss R.E."/>
            <person name="Uehling J."/>
            <person name="Grigoriev I.V."/>
            <person name="Vagvolgyi C."/>
            <person name="Papp T."/>
            <person name="Martin F.M."/>
            <person name="Miettinen O."/>
            <person name="Hibbett D.S."/>
            <person name="Nagy L.G."/>
        </authorList>
    </citation>
    <scope>NUCLEOTIDE SEQUENCE [LARGE SCALE GENOMIC DNA]</scope>
    <source>
        <strain evidence="1 2">CBS 962.96</strain>
    </source>
</reference>
<protein>
    <submittedName>
        <fullName evidence="1">Uncharacterized protein</fullName>
    </submittedName>
</protein>
<proteinExistence type="predicted"/>
<evidence type="ECO:0000313" key="1">
    <source>
        <dbReference type="EMBL" id="THU82428.1"/>
    </source>
</evidence>
<dbReference type="EMBL" id="ML179732">
    <property type="protein sequence ID" value="THU82428.1"/>
    <property type="molecule type" value="Genomic_DNA"/>
</dbReference>
<evidence type="ECO:0000313" key="2">
    <source>
        <dbReference type="Proteomes" id="UP000297245"/>
    </source>
</evidence>
<organism evidence="1 2">
    <name type="scientific">Dendrothele bispora (strain CBS 962.96)</name>
    <dbReference type="NCBI Taxonomy" id="1314807"/>
    <lineage>
        <taxon>Eukaryota</taxon>
        <taxon>Fungi</taxon>
        <taxon>Dikarya</taxon>
        <taxon>Basidiomycota</taxon>
        <taxon>Agaricomycotina</taxon>
        <taxon>Agaricomycetes</taxon>
        <taxon>Agaricomycetidae</taxon>
        <taxon>Agaricales</taxon>
        <taxon>Agaricales incertae sedis</taxon>
        <taxon>Dendrothele</taxon>
    </lineage>
</organism>